<evidence type="ECO:0000313" key="2">
    <source>
        <dbReference type="Proteomes" id="UP000258309"/>
    </source>
</evidence>
<comment type="caution">
    <text evidence="1">The sequence shown here is derived from an EMBL/GenBank/DDBJ whole genome shotgun (WGS) entry which is preliminary data.</text>
</comment>
<keyword evidence="2" id="KW-1185">Reference proteome</keyword>
<protein>
    <recommendedName>
        <fullName evidence="3">ABM domain-containing protein</fullName>
    </recommendedName>
</protein>
<dbReference type="SUPFAM" id="SSF54909">
    <property type="entry name" value="Dimeric alpha+beta barrel"/>
    <property type="match status" value="1"/>
</dbReference>
<evidence type="ECO:0008006" key="3">
    <source>
        <dbReference type="Google" id="ProtNLM"/>
    </source>
</evidence>
<dbReference type="STRING" id="5539.A0A3E2H2D3"/>
<feature type="non-terminal residue" evidence="1">
    <location>
        <position position="1"/>
    </location>
</feature>
<accession>A0A3E2H2D3</accession>
<evidence type="ECO:0000313" key="1">
    <source>
        <dbReference type="EMBL" id="RFU27481.1"/>
    </source>
</evidence>
<dbReference type="InterPro" id="IPR011008">
    <property type="entry name" value="Dimeric_a/b-barrel"/>
</dbReference>
<sequence>MTFPITEVVFLNLRSGANTDQSIYRLSEILHRQPGFQNLRWGRWKESTDKIQLLIDWDDLVSHKAFEKCGADFAALGELLGPILAAPPTMHHVPWSSTVIDTNIKDSVIKLVTFYVLSKSIGFKAFTGGRIPEELQFEESETTVQAYFLAIAWKSVEHHINAMKTKDVMESLPLIGGVTQHIEMHHVTFVESN</sequence>
<dbReference type="AlphaFoldDB" id="A0A3E2H2D3"/>
<proteinExistence type="predicted"/>
<dbReference type="OrthoDB" id="3830579at2759"/>
<dbReference type="Gene3D" id="3.30.70.100">
    <property type="match status" value="1"/>
</dbReference>
<dbReference type="EMBL" id="NCSJ02000205">
    <property type="protein sequence ID" value="RFU27481.1"/>
    <property type="molecule type" value="Genomic_DNA"/>
</dbReference>
<feature type="non-terminal residue" evidence="1">
    <location>
        <position position="193"/>
    </location>
</feature>
<dbReference type="OMA" id="HHINAMK"/>
<dbReference type="Proteomes" id="UP000258309">
    <property type="component" value="Unassembled WGS sequence"/>
</dbReference>
<reference evidence="1 2" key="1">
    <citation type="submission" date="2018-05" db="EMBL/GenBank/DDBJ databases">
        <title>Draft genome sequence of Scytalidium lignicola DSM 105466, a ubiquitous saprotrophic fungus.</title>
        <authorList>
            <person name="Buettner E."/>
            <person name="Gebauer A.M."/>
            <person name="Hofrichter M."/>
            <person name="Liers C."/>
            <person name="Kellner H."/>
        </authorList>
    </citation>
    <scope>NUCLEOTIDE SEQUENCE [LARGE SCALE GENOMIC DNA]</scope>
    <source>
        <strain evidence="1 2">DSM 105466</strain>
    </source>
</reference>
<organism evidence="1 2">
    <name type="scientific">Scytalidium lignicola</name>
    <name type="common">Hyphomycete</name>
    <dbReference type="NCBI Taxonomy" id="5539"/>
    <lineage>
        <taxon>Eukaryota</taxon>
        <taxon>Fungi</taxon>
        <taxon>Dikarya</taxon>
        <taxon>Ascomycota</taxon>
        <taxon>Pezizomycotina</taxon>
        <taxon>Leotiomycetes</taxon>
        <taxon>Leotiomycetes incertae sedis</taxon>
        <taxon>Scytalidium</taxon>
    </lineage>
</organism>
<gene>
    <name evidence="1" type="ORF">B7463_g8869</name>
</gene>
<name>A0A3E2H2D3_SCYLI</name>